<keyword evidence="9" id="KW-1185">Reference proteome</keyword>
<accession>A0AAN7ZP96</accession>
<dbReference type="InterPro" id="IPR008610">
    <property type="entry name" value="Ebp2"/>
</dbReference>
<keyword evidence="6" id="KW-0539">Nucleus</keyword>
<dbReference type="GO" id="GO:0030687">
    <property type="term" value="C:preribosome, large subunit precursor"/>
    <property type="evidence" value="ECO:0007669"/>
    <property type="project" value="TreeGrafter"/>
</dbReference>
<dbReference type="AlphaFoldDB" id="A0AAN7ZP96"/>
<evidence type="ECO:0000256" key="6">
    <source>
        <dbReference type="ARBA" id="ARBA00023242"/>
    </source>
</evidence>
<feature type="region of interest" description="Disordered" evidence="7">
    <location>
        <begin position="234"/>
        <end position="315"/>
    </location>
</feature>
<comment type="subcellular location">
    <subcellularLocation>
        <location evidence="2">Nucleus</location>
        <location evidence="2">Nucleolus</location>
    </subcellularLocation>
</comment>
<evidence type="ECO:0000256" key="7">
    <source>
        <dbReference type="SAM" id="MobiDB-lite"/>
    </source>
</evidence>
<dbReference type="GO" id="GO:0005730">
    <property type="term" value="C:nucleolus"/>
    <property type="evidence" value="ECO:0007669"/>
    <property type="project" value="UniProtKB-SubCell"/>
</dbReference>
<keyword evidence="4" id="KW-0690">Ribosome biogenesis</keyword>
<dbReference type="PANTHER" id="PTHR13028:SF0">
    <property type="entry name" value="RRNA-PROCESSING PROTEIN EBP2-RELATED"/>
    <property type="match status" value="1"/>
</dbReference>
<keyword evidence="5" id="KW-0175">Coiled coil</keyword>
<dbReference type="EMBL" id="JAVRBK010000004">
    <property type="protein sequence ID" value="KAK5645488.1"/>
    <property type="molecule type" value="Genomic_DNA"/>
</dbReference>
<comment type="caution">
    <text evidence="8">The sequence shown here is derived from an EMBL/GenBank/DDBJ whole genome shotgun (WGS) entry which is preliminary data.</text>
</comment>
<evidence type="ECO:0000256" key="3">
    <source>
        <dbReference type="ARBA" id="ARBA00007336"/>
    </source>
</evidence>
<feature type="compositionally biased region" description="Basic residues" evidence="7">
    <location>
        <begin position="298"/>
        <end position="315"/>
    </location>
</feature>
<evidence type="ECO:0000256" key="4">
    <source>
        <dbReference type="ARBA" id="ARBA00022517"/>
    </source>
</evidence>
<protein>
    <recommendedName>
        <fullName evidence="10">rRNA processing protein EBP2</fullName>
    </recommendedName>
</protein>
<dbReference type="GO" id="GO:0006364">
    <property type="term" value="P:rRNA processing"/>
    <property type="evidence" value="ECO:0007669"/>
    <property type="project" value="TreeGrafter"/>
</dbReference>
<reference evidence="8 9" key="1">
    <citation type="journal article" date="2024" name="Insects">
        <title>An Improved Chromosome-Level Genome Assembly of the Firefly Pyrocoelia pectoralis.</title>
        <authorList>
            <person name="Fu X."/>
            <person name="Meyer-Rochow V.B."/>
            <person name="Ballantyne L."/>
            <person name="Zhu X."/>
        </authorList>
    </citation>
    <scope>NUCLEOTIDE SEQUENCE [LARGE SCALE GENOMIC DNA]</scope>
    <source>
        <strain evidence="8">XCY_ONT2</strain>
    </source>
</reference>
<organism evidence="8 9">
    <name type="scientific">Pyrocoelia pectoralis</name>
    <dbReference type="NCBI Taxonomy" id="417401"/>
    <lineage>
        <taxon>Eukaryota</taxon>
        <taxon>Metazoa</taxon>
        <taxon>Ecdysozoa</taxon>
        <taxon>Arthropoda</taxon>
        <taxon>Hexapoda</taxon>
        <taxon>Insecta</taxon>
        <taxon>Pterygota</taxon>
        <taxon>Neoptera</taxon>
        <taxon>Endopterygota</taxon>
        <taxon>Coleoptera</taxon>
        <taxon>Polyphaga</taxon>
        <taxon>Elateriformia</taxon>
        <taxon>Elateroidea</taxon>
        <taxon>Lampyridae</taxon>
        <taxon>Lampyrinae</taxon>
        <taxon>Pyrocoelia</taxon>
    </lineage>
</organism>
<feature type="compositionally biased region" description="Basic residues" evidence="7">
    <location>
        <begin position="250"/>
        <end position="269"/>
    </location>
</feature>
<dbReference type="GO" id="GO:0034399">
    <property type="term" value="C:nuclear periphery"/>
    <property type="evidence" value="ECO:0007669"/>
    <property type="project" value="TreeGrafter"/>
</dbReference>
<evidence type="ECO:0000256" key="5">
    <source>
        <dbReference type="ARBA" id="ARBA00023054"/>
    </source>
</evidence>
<sequence length="315" mass="36239">MKIKTRKKISESSDSNLSSDSETELQEAFAKGLLKPGLNVVEDAPKTFVNDETALKEKLLEFKLKLPWIETLDSLNPPAPLAPEIAAQILEQEEKQKSLRSNNKKLPTISIENDPVLNDFKREMMFYRQAQAAVLSSIPKLKEMKIPTKRPDDYFAEMAKSDKHMQKIRQNLMQKQVGKERSEKIKQLRLQRKEGKALQIQTKLERQQEKKQILDRVKKIRKGVDRNLDFLNQDGVKNTKKDGVKNKKALEKRKWRNERFGHGGKKRGSKMNTRESSADVSNYKRSAKPGGKGGLKGKAVRPGKNRRNNLKNRRK</sequence>
<comment type="function">
    <text evidence="1">Required for the processing of the 27S pre-rRNA.</text>
</comment>
<name>A0AAN7ZP96_9COLE</name>
<feature type="region of interest" description="Disordered" evidence="7">
    <location>
        <begin position="1"/>
        <end position="23"/>
    </location>
</feature>
<evidence type="ECO:0008006" key="10">
    <source>
        <dbReference type="Google" id="ProtNLM"/>
    </source>
</evidence>
<dbReference type="PANTHER" id="PTHR13028">
    <property type="entry name" value="RRNA PROCESSING PROTEIN EBNA1-BINDING PROTEIN-RELATED"/>
    <property type="match status" value="1"/>
</dbReference>
<dbReference type="Pfam" id="PF05890">
    <property type="entry name" value="Ebp2"/>
    <property type="match status" value="1"/>
</dbReference>
<evidence type="ECO:0000256" key="2">
    <source>
        <dbReference type="ARBA" id="ARBA00004604"/>
    </source>
</evidence>
<dbReference type="Proteomes" id="UP001329430">
    <property type="component" value="Chromosome 4"/>
</dbReference>
<comment type="similarity">
    <text evidence="3">Belongs to the EBP2 family.</text>
</comment>
<feature type="compositionally biased region" description="Basic and acidic residues" evidence="7">
    <location>
        <begin position="237"/>
        <end position="249"/>
    </location>
</feature>
<evidence type="ECO:0000256" key="1">
    <source>
        <dbReference type="ARBA" id="ARBA00003387"/>
    </source>
</evidence>
<evidence type="ECO:0000313" key="8">
    <source>
        <dbReference type="EMBL" id="KAK5645488.1"/>
    </source>
</evidence>
<evidence type="ECO:0000313" key="9">
    <source>
        <dbReference type="Proteomes" id="UP001329430"/>
    </source>
</evidence>
<proteinExistence type="inferred from homology"/>
<dbReference type="GO" id="GO:0042273">
    <property type="term" value="P:ribosomal large subunit biogenesis"/>
    <property type="evidence" value="ECO:0007669"/>
    <property type="project" value="TreeGrafter"/>
</dbReference>
<gene>
    <name evidence="8" type="ORF">RI129_006788</name>
</gene>